<dbReference type="AlphaFoldDB" id="Q0CC94"/>
<feature type="compositionally biased region" description="Low complexity" evidence="2">
    <location>
        <begin position="148"/>
        <end position="161"/>
    </location>
</feature>
<protein>
    <submittedName>
        <fullName evidence="3">Uncharacterized protein</fullName>
    </submittedName>
</protein>
<sequence>MTADKQNNGYTAKPFTPTLSAAFHRANKSPLTPKLASPAGYRTPKRLNPADPHSQSASVPRPDSDSASYLSANVTPRSGSRNSRRDGSLAPSPHTTPSNGQYSPQASYAPTPTAGGPRTERSPNRMGARLEPARSYRAKTWTTDSHLSRPNSSSDLSSGSSPMFFHASDARSSNSDADPTRLKPHVKPSSPATFVYANGEQERQSGDESTGRAMKRRSSGMSRPGAAAKPPSASPRLASPKLHAATRLSDSFTSQISPPSDAPAEPAPQLHSPPLNFSPKLSAPTIKHTKSPSLDAAPRTMSPREGLRPSPIIISPSDAKLDASALSSEPIPGLRPRIFSTESTASIDAYSAAQSPVKSETNSQSKDEGVLNARTERKILDLEISNSSLLAINRTLEREMRKQNAELRRFRRLSRAGRLSMATSTRSVSGTSLGIASELDQASEMSSIRSPEDMSDFSDEESMADEGVMSPDSLAEHDARHRDHDEKRFLIDLSKHQELLADSQKMNQSLRRCLGWTEELIKEGQKALEYSVHVNDIELGGRVLAPEELHDIGESARGLLSPSAIPDMPPDEPTDEPTETA</sequence>
<evidence type="ECO:0000256" key="2">
    <source>
        <dbReference type="SAM" id="MobiDB-lite"/>
    </source>
</evidence>
<organism evidence="3 4">
    <name type="scientific">Aspergillus terreus (strain NIH 2624 / FGSC A1156)</name>
    <dbReference type="NCBI Taxonomy" id="341663"/>
    <lineage>
        <taxon>Eukaryota</taxon>
        <taxon>Fungi</taxon>
        <taxon>Dikarya</taxon>
        <taxon>Ascomycota</taxon>
        <taxon>Pezizomycotina</taxon>
        <taxon>Eurotiomycetes</taxon>
        <taxon>Eurotiomycetidae</taxon>
        <taxon>Eurotiales</taxon>
        <taxon>Aspergillaceae</taxon>
        <taxon>Aspergillus</taxon>
        <taxon>Aspergillus subgen. Circumdati</taxon>
    </lineage>
</organism>
<feature type="compositionally biased region" description="Acidic residues" evidence="2">
    <location>
        <begin position="569"/>
        <end position="581"/>
    </location>
</feature>
<proteinExistence type="predicted"/>
<dbReference type="PANTHER" id="PTHR38701:SF1">
    <property type="entry name" value="UP-REGULATED DURING SEPTATION PROTEIN 1 DOMAIN-CONTAINING PROTEIN"/>
    <property type="match status" value="1"/>
</dbReference>
<dbReference type="PANTHER" id="PTHR38701">
    <property type="entry name" value="CHROMOSOME 8, WHOLE GENOME SHOTGUN SEQUENCE"/>
    <property type="match status" value="1"/>
</dbReference>
<feature type="compositionally biased region" description="Polar residues" evidence="2">
    <location>
        <begin position="65"/>
        <end position="76"/>
    </location>
</feature>
<evidence type="ECO:0000313" key="3">
    <source>
        <dbReference type="EMBL" id="EAU30822.1"/>
    </source>
</evidence>
<feature type="region of interest" description="Disordered" evidence="2">
    <location>
        <begin position="1"/>
        <end position="315"/>
    </location>
</feature>
<feature type="compositionally biased region" description="Polar residues" evidence="2">
    <location>
        <begin position="1"/>
        <end position="10"/>
    </location>
</feature>
<feature type="compositionally biased region" description="Polar residues" evidence="2">
    <location>
        <begin position="350"/>
        <end position="364"/>
    </location>
</feature>
<dbReference type="GeneID" id="4323284"/>
<dbReference type="HOGENOM" id="CLU_012103_1_0_1"/>
<name>Q0CC94_ASPTN</name>
<dbReference type="RefSeq" id="XP_001217276.1">
    <property type="nucleotide sequence ID" value="XM_001217275.1"/>
</dbReference>
<feature type="compositionally biased region" description="Basic and acidic residues" evidence="2">
    <location>
        <begin position="200"/>
        <end position="210"/>
    </location>
</feature>
<feature type="compositionally biased region" description="Polar residues" evidence="2">
    <location>
        <begin position="93"/>
        <end position="110"/>
    </location>
</feature>
<dbReference type="eggNOG" id="ENOG502SDCC">
    <property type="taxonomic scope" value="Eukaryota"/>
</dbReference>
<accession>Q0CC94</accession>
<feature type="compositionally biased region" description="Low complexity" evidence="2">
    <location>
        <begin position="257"/>
        <end position="268"/>
    </location>
</feature>
<feature type="coiled-coil region" evidence="1">
    <location>
        <begin position="386"/>
        <end position="413"/>
    </location>
</feature>
<feature type="region of interest" description="Disordered" evidence="2">
    <location>
        <begin position="439"/>
        <end position="468"/>
    </location>
</feature>
<reference evidence="4" key="1">
    <citation type="submission" date="2005-09" db="EMBL/GenBank/DDBJ databases">
        <title>Annotation of the Aspergillus terreus NIH2624 genome.</title>
        <authorList>
            <person name="Birren B.W."/>
            <person name="Lander E.S."/>
            <person name="Galagan J.E."/>
            <person name="Nusbaum C."/>
            <person name="Devon K."/>
            <person name="Henn M."/>
            <person name="Ma L.-J."/>
            <person name="Jaffe D.B."/>
            <person name="Butler J."/>
            <person name="Alvarez P."/>
            <person name="Gnerre S."/>
            <person name="Grabherr M."/>
            <person name="Kleber M."/>
            <person name="Mauceli E.W."/>
            <person name="Brockman W."/>
            <person name="Rounsley S."/>
            <person name="Young S.K."/>
            <person name="LaButti K."/>
            <person name="Pushparaj V."/>
            <person name="DeCaprio D."/>
            <person name="Crawford M."/>
            <person name="Koehrsen M."/>
            <person name="Engels R."/>
            <person name="Montgomery P."/>
            <person name="Pearson M."/>
            <person name="Howarth C."/>
            <person name="Larson L."/>
            <person name="Luoma S."/>
            <person name="White J."/>
            <person name="Alvarado L."/>
            <person name="Kodira C.D."/>
            <person name="Zeng Q."/>
            <person name="Oleary S."/>
            <person name="Yandava C."/>
            <person name="Denning D.W."/>
            <person name="Nierman W.C."/>
            <person name="Milne T."/>
            <person name="Madden K."/>
        </authorList>
    </citation>
    <scope>NUCLEOTIDE SEQUENCE [LARGE SCALE GENOMIC DNA]</scope>
    <source>
        <strain evidence="4">NIH 2624 / FGSC A1156</strain>
    </source>
</reference>
<dbReference type="EMBL" id="CH476606">
    <property type="protein sequence ID" value="EAU30822.1"/>
    <property type="molecule type" value="Genomic_DNA"/>
</dbReference>
<evidence type="ECO:0000256" key="1">
    <source>
        <dbReference type="SAM" id="Coils"/>
    </source>
</evidence>
<feature type="compositionally biased region" description="Low complexity" evidence="2">
    <location>
        <begin position="222"/>
        <end position="242"/>
    </location>
</feature>
<evidence type="ECO:0000313" key="4">
    <source>
        <dbReference type="Proteomes" id="UP000007963"/>
    </source>
</evidence>
<keyword evidence="1" id="KW-0175">Coiled coil</keyword>
<gene>
    <name evidence="3" type="ORF">ATEG_08690</name>
</gene>
<feature type="region of interest" description="Disordered" evidence="2">
    <location>
        <begin position="350"/>
        <end position="370"/>
    </location>
</feature>
<dbReference type="OMA" id="EYSVHVN"/>
<feature type="region of interest" description="Disordered" evidence="2">
    <location>
        <begin position="554"/>
        <end position="581"/>
    </location>
</feature>
<dbReference type="OrthoDB" id="2555519at2759"/>
<feature type="compositionally biased region" description="Acidic residues" evidence="2">
    <location>
        <begin position="453"/>
        <end position="464"/>
    </location>
</feature>
<dbReference type="Proteomes" id="UP000007963">
    <property type="component" value="Unassembled WGS sequence"/>
</dbReference>
<dbReference type="STRING" id="341663.Q0CC94"/>
<dbReference type="VEuPathDB" id="FungiDB:ATEG_08690"/>